<name>A0A183DSJ8_9BILA</name>
<gene>
    <name evidence="2" type="ORF">GPUH_LOCUS11689</name>
</gene>
<keyword evidence="3" id="KW-1185">Reference proteome</keyword>
<dbReference type="WBParaSite" id="GPUH_0001170301-mRNA-1">
    <property type="protein sequence ID" value="GPUH_0001170301-mRNA-1"/>
    <property type="gene ID" value="GPUH_0001170301"/>
</dbReference>
<reference evidence="2 3" key="2">
    <citation type="submission" date="2018-11" db="EMBL/GenBank/DDBJ databases">
        <authorList>
            <consortium name="Pathogen Informatics"/>
        </authorList>
    </citation>
    <scope>NUCLEOTIDE SEQUENCE [LARGE SCALE GENOMIC DNA]</scope>
</reference>
<dbReference type="AlphaFoldDB" id="A0A183DSJ8"/>
<feature type="compositionally biased region" description="Polar residues" evidence="1">
    <location>
        <begin position="262"/>
        <end position="273"/>
    </location>
</feature>
<accession>A0A183DSJ8</accession>
<evidence type="ECO:0000313" key="4">
    <source>
        <dbReference type="WBParaSite" id="GPUH_0001170301-mRNA-1"/>
    </source>
</evidence>
<evidence type="ECO:0000256" key="1">
    <source>
        <dbReference type="SAM" id="MobiDB-lite"/>
    </source>
</evidence>
<reference evidence="4" key="1">
    <citation type="submission" date="2016-06" db="UniProtKB">
        <authorList>
            <consortium name="WormBaseParasite"/>
        </authorList>
    </citation>
    <scope>IDENTIFICATION</scope>
</reference>
<dbReference type="EMBL" id="UYRT01078731">
    <property type="protein sequence ID" value="VDN19110.1"/>
    <property type="molecule type" value="Genomic_DNA"/>
</dbReference>
<dbReference type="Proteomes" id="UP000271098">
    <property type="component" value="Unassembled WGS sequence"/>
</dbReference>
<evidence type="ECO:0000313" key="2">
    <source>
        <dbReference type="EMBL" id="VDN19110.1"/>
    </source>
</evidence>
<sequence>MPHKLRRNVQLRRQVENPNAAAESIYDRSRYPSCRFANCQSEQYENNWLEHENLFQFEQSRNEQQFSTYIMHYESRYRNIYMYPVASLNALDGHLERLQEEERERQRQHPEEIETNFYIPVVKNNYGQYQYLITDNETVWQFINNLTQSGHWAEPRNRVMWSALERQYFVALRHASRAAMSHNVRRLNAQPSQTPSPTQPAGQLTINVAVLMLPNELTLLSRNNGSGAINAAIYRRIQRIRAKAGVNAQSPFPTSPHVFSSRPLSTLKITTGG</sequence>
<proteinExistence type="predicted"/>
<evidence type="ECO:0000313" key="3">
    <source>
        <dbReference type="Proteomes" id="UP000271098"/>
    </source>
</evidence>
<organism evidence="4">
    <name type="scientific">Gongylonema pulchrum</name>
    <dbReference type="NCBI Taxonomy" id="637853"/>
    <lineage>
        <taxon>Eukaryota</taxon>
        <taxon>Metazoa</taxon>
        <taxon>Ecdysozoa</taxon>
        <taxon>Nematoda</taxon>
        <taxon>Chromadorea</taxon>
        <taxon>Rhabditida</taxon>
        <taxon>Spirurina</taxon>
        <taxon>Spiruromorpha</taxon>
        <taxon>Spiruroidea</taxon>
        <taxon>Gongylonematidae</taxon>
        <taxon>Gongylonema</taxon>
    </lineage>
</organism>
<protein>
    <submittedName>
        <fullName evidence="2 4">Uncharacterized protein</fullName>
    </submittedName>
</protein>
<feature type="region of interest" description="Disordered" evidence="1">
    <location>
        <begin position="247"/>
        <end position="273"/>
    </location>
</feature>